<keyword evidence="1 2" id="KW-0418">Kinase</keyword>
<dbReference type="CDD" id="cd24050">
    <property type="entry name" value="ASKHA_NBD_ANMK"/>
    <property type="match status" value="1"/>
</dbReference>
<dbReference type="EC" id="2.7.1.170" evidence="1"/>
<comment type="similarity">
    <text evidence="1">Belongs to the anhydro-N-acetylmuramic acid kinase family.</text>
</comment>
<dbReference type="UniPathway" id="UPA00544"/>
<dbReference type="Proteomes" id="UP000219788">
    <property type="component" value="Unassembled WGS sequence"/>
</dbReference>
<dbReference type="EMBL" id="PDDV01000013">
    <property type="protein sequence ID" value="PEH72703.1"/>
    <property type="molecule type" value="Genomic_DNA"/>
</dbReference>
<proteinExistence type="inferred from homology"/>
<keyword evidence="1" id="KW-0067">ATP-binding</keyword>
<comment type="caution">
    <text evidence="2">The sequence shown here is derived from an EMBL/GenBank/DDBJ whole genome shotgun (WGS) entry which is preliminary data.</text>
</comment>
<comment type="pathway">
    <text evidence="1">Cell wall biogenesis; peptidoglycan recycling.</text>
</comment>
<dbReference type="NCBIfam" id="NF007139">
    <property type="entry name" value="PRK09585.1-3"/>
    <property type="match status" value="1"/>
</dbReference>
<evidence type="ECO:0000256" key="1">
    <source>
        <dbReference type="HAMAP-Rule" id="MF_01270"/>
    </source>
</evidence>
<dbReference type="PANTHER" id="PTHR30605">
    <property type="entry name" value="ANHYDRO-N-ACETYLMURAMIC ACID KINASE"/>
    <property type="match status" value="1"/>
</dbReference>
<dbReference type="OrthoDB" id="9763949at2"/>
<dbReference type="Gene3D" id="3.30.420.40">
    <property type="match status" value="2"/>
</dbReference>
<dbReference type="GO" id="GO:0097175">
    <property type="term" value="P:1,6-anhydro-N-acetyl-beta-muramic acid catabolic process"/>
    <property type="evidence" value="ECO:0007669"/>
    <property type="project" value="UniProtKB-UniRule"/>
</dbReference>
<dbReference type="InterPro" id="IPR043129">
    <property type="entry name" value="ATPase_NBD"/>
</dbReference>
<evidence type="ECO:0000313" key="3">
    <source>
        <dbReference type="Proteomes" id="UP000219788"/>
    </source>
</evidence>
<gene>
    <name evidence="1" type="primary">anmK</name>
    <name evidence="2" type="ORF">CRM76_12585</name>
</gene>
<name>A0A2A7U386_EDWTA</name>
<accession>A0A2A7U386</accession>
<dbReference type="PANTHER" id="PTHR30605:SF0">
    <property type="entry name" value="ANHYDRO-N-ACETYLMURAMIC ACID KINASE"/>
    <property type="match status" value="1"/>
</dbReference>
<dbReference type="GO" id="GO:0006040">
    <property type="term" value="P:amino sugar metabolic process"/>
    <property type="evidence" value="ECO:0007669"/>
    <property type="project" value="InterPro"/>
</dbReference>
<dbReference type="GO" id="GO:0009254">
    <property type="term" value="P:peptidoglycan turnover"/>
    <property type="evidence" value="ECO:0007669"/>
    <property type="project" value="UniProtKB-UniRule"/>
</dbReference>
<keyword evidence="1" id="KW-0808">Transferase</keyword>
<dbReference type="HAMAP" id="MF_01270">
    <property type="entry name" value="AnhMurNAc_kinase"/>
    <property type="match status" value="1"/>
</dbReference>
<dbReference type="InterPro" id="IPR005338">
    <property type="entry name" value="Anhydro_N_Ac-Mur_kinase"/>
</dbReference>
<dbReference type="SUPFAM" id="SSF53067">
    <property type="entry name" value="Actin-like ATPase domain"/>
    <property type="match status" value="1"/>
</dbReference>
<dbReference type="RefSeq" id="WP_005286137.1">
    <property type="nucleotide sequence ID" value="NZ_AP028090.1"/>
</dbReference>
<evidence type="ECO:0000313" key="2">
    <source>
        <dbReference type="EMBL" id="PEH72703.1"/>
    </source>
</evidence>
<keyword evidence="1" id="KW-0119">Carbohydrate metabolism</keyword>
<dbReference type="AlphaFoldDB" id="A0A2A7U386"/>
<keyword evidence="1" id="KW-0547">Nucleotide-binding</keyword>
<dbReference type="NCBIfam" id="NF007138">
    <property type="entry name" value="PRK09585.1-1"/>
    <property type="match status" value="1"/>
</dbReference>
<dbReference type="GO" id="GO:0016301">
    <property type="term" value="F:kinase activity"/>
    <property type="evidence" value="ECO:0007669"/>
    <property type="project" value="UniProtKB-KW"/>
</dbReference>
<dbReference type="GeneID" id="93124130"/>
<reference evidence="3" key="1">
    <citation type="submission" date="2017-09" db="EMBL/GenBank/DDBJ databases">
        <title>FDA dAtabase for Regulatory Grade micrObial Sequences (FDA-ARGOS): Supporting development and validation of Infectious Disease Dx tests.</title>
        <authorList>
            <person name="Goldberg B."/>
            <person name="Campos J."/>
            <person name="Tallon L."/>
            <person name="Sadzewicz L."/>
            <person name="Ott S."/>
            <person name="Zhao X."/>
            <person name="Nagaraj S."/>
            <person name="Vavikolanu K."/>
            <person name="Aluvathingal J."/>
            <person name="Nadendla S."/>
            <person name="Geyer C."/>
            <person name="Sichtig H."/>
        </authorList>
    </citation>
    <scope>NUCLEOTIDE SEQUENCE [LARGE SCALE GENOMIC DNA]</scope>
    <source>
        <strain evidence="3">FDAARGOS_370</strain>
    </source>
</reference>
<comment type="catalytic activity">
    <reaction evidence="1">
        <text>1,6-anhydro-N-acetyl-beta-muramate + ATP + H2O = N-acetyl-D-muramate 6-phosphate + ADP + H(+)</text>
        <dbReference type="Rhea" id="RHEA:24952"/>
        <dbReference type="ChEBI" id="CHEBI:15377"/>
        <dbReference type="ChEBI" id="CHEBI:15378"/>
        <dbReference type="ChEBI" id="CHEBI:30616"/>
        <dbReference type="ChEBI" id="CHEBI:58690"/>
        <dbReference type="ChEBI" id="CHEBI:58722"/>
        <dbReference type="ChEBI" id="CHEBI:456216"/>
        <dbReference type="EC" id="2.7.1.170"/>
    </reaction>
</comment>
<dbReference type="UniPathway" id="UPA00343"/>
<dbReference type="NCBIfam" id="NF007148">
    <property type="entry name" value="PRK09585.3-2"/>
    <property type="match status" value="1"/>
</dbReference>
<comment type="function">
    <text evidence="1">Catalyzes the specific phosphorylation of 1,6-anhydro-N-acetylmuramic acid (anhMurNAc) with the simultaneous cleavage of the 1,6-anhydro ring, generating MurNAc-6-P. Is required for the utilization of anhMurNAc either imported from the medium or derived from its own cell wall murein, and thus plays a role in cell wall recycling.</text>
</comment>
<dbReference type="GO" id="GO:0005524">
    <property type="term" value="F:ATP binding"/>
    <property type="evidence" value="ECO:0007669"/>
    <property type="project" value="UniProtKB-UniRule"/>
</dbReference>
<sequence>MKTGRYIGIMSGTSLDGIDVVLAAIDETFVARQGHYTHPIPAAVKAAILAMCQGQATTLAAVGELDRTLGTLYAEAVNHLLEQQRLTAREIVAIGCHGQTVWHQPDGAAPFTLQLGDNNRVAALTGITTVGDFRRRDMAYGGQGAPLVPAFHQALLAHPEERRMVLNIGGIANLSLLLPGQAVRGFDTGPGNMLMDAWIWRQCGRPYDADAAWGREGRVHAALLAQMLADPYFARPAPKSTGREWFNLGWLERQLQRWPAIAPQDVQATLAELTARSIADQVELAGGCERLLVCGGGAHNPLVMARLAALLPGTEVARSDKYGVSADDMEALAFAWLAYRTLSGLPGNLPSVTGADRATLLGAIYPANPDDDHLASGR</sequence>
<dbReference type="STRING" id="636.AAW15_08055"/>
<comment type="pathway">
    <text evidence="1">Amino-sugar metabolism; 1,6-anhydro-N-acetylmuramate degradation.</text>
</comment>
<organism evidence="2 3">
    <name type="scientific">Edwardsiella tarda</name>
    <dbReference type="NCBI Taxonomy" id="636"/>
    <lineage>
        <taxon>Bacteria</taxon>
        <taxon>Pseudomonadati</taxon>
        <taxon>Pseudomonadota</taxon>
        <taxon>Gammaproteobacteria</taxon>
        <taxon>Enterobacterales</taxon>
        <taxon>Hafniaceae</taxon>
        <taxon>Edwardsiella</taxon>
    </lineage>
</organism>
<feature type="binding site" evidence="1">
    <location>
        <begin position="12"/>
        <end position="19"/>
    </location>
    <ligand>
        <name>ATP</name>
        <dbReference type="ChEBI" id="CHEBI:30616"/>
    </ligand>
</feature>
<dbReference type="GO" id="GO:0016773">
    <property type="term" value="F:phosphotransferase activity, alcohol group as acceptor"/>
    <property type="evidence" value="ECO:0007669"/>
    <property type="project" value="UniProtKB-UniRule"/>
</dbReference>
<dbReference type="Pfam" id="PF03702">
    <property type="entry name" value="AnmK"/>
    <property type="match status" value="1"/>
</dbReference>
<protein>
    <recommendedName>
        <fullName evidence="1">Anhydro-N-acetylmuramic acid kinase</fullName>
        <ecNumber evidence="1">2.7.1.170</ecNumber>
    </recommendedName>
    <alternativeName>
        <fullName evidence="1">AnhMurNAc kinase</fullName>
    </alternativeName>
</protein>